<dbReference type="RefSeq" id="XP_014503137.1">
    <property type="nucleotide sequence ID" value="XM_014647651.1"/>
</dbReference>
<gene>
    <name evidence="3" type="primary">LOC106763462</name>
</gene>
<dbReference type="GeneID" id="106763462"/>
<dbReference type="Pfam" id="PF03101">
    <property type="entry name" value="FAR1"/>
    <property type="match status" value="1"/>
</dbReference>
<evidence type="ECO:0000259" key="1">
    <source>
        <dbReference type="Pfam" id="PF03101"/>
    </source>
</evidence>
<dbReference type="STRING" id="3916.A0A1S3UAT0"/>
<proteinExistence type="predicted"/>
<keyword evidence="2" id="KW-1185">Reference proteome</keyword>
<sequence>MVFESVNQAKPFYRQYVISKGFGIRTTSSRKNNKNKLCYFMMVCSKARKYVASNQNEIIGRPTLANDCAAQMIVSKRDEKWYILAFDDVHTHDISPTKSRLFQGGYENMEFVEQDVRNYVAKQRRALSKDGDVKALLNHFSSMREFNKDFFFDIDVDDDNHILNVFWADARSRTAYNSSYYKVTKDSIRNEIREERVATVQSPGFMSLLASLHNDMQNTQSSTTNINNVLG</sequence>
<reference evidence="2" key="1">
    <citation type="journal article" date="2014" name="Nat. Commun.">
        <title>Genome sequence of mungbean and insights into evolution within Vigna species.</title>
        <authorList>
            <person name="Kang Y.J."/>
            <person name="Kim S.K."/>
            <person name="Kim M.Y."/>
            <person name="Lestari P."/>
            <person name="Kim K.H."/>
            <person name="Ha B.K."/>
            <person name="Jun T.H."/>
            <person name="Hwang W.J."/>
            <person name="Lee T."/>
            <person name="Lee J."/>
            <person name="Shim S."/>
            <person name="Yoon M.Y."/>
            <person name="Jang Y.E."/>
            <person name="Han K.S."/>
            <person name="Taeprayoon P."/>
            <person name="Yoon N."/>
            <person name="Somta P."/>
            <person name="Tanya P."/>
            <person name="Kim K.S."/>
            <person name="Gwag J.G."/>
            <person name="Moon J.K."/>
            <person name="Lee Y.H."/>
            <person name="Park B.S."/>
            <person name="Bombarely A."/>
            <person name="Doyle J.J."/>
            <person name="Jackson S.A."/>
            <person name="Schafleitner R."/>
            <person name="Srinives P."/>
            <person name="Varshney R.K."/>
            <person name="Lee S.H."/>
        </authorList>
    </citation>
    <scope>NUCLEOTIDE SEQUENCE [LARGE SCALE GENOMIC DNA]</scope>
    <source>
        <strain evidence="2">cv. VC1973A</strain>
    </source>
</reference>
<accession>A0A1S3UAT0</accession>
<reference evidence="3" key="2">
    <citation type="submission" date="2025-08" db="UniProtKB">
        <authorList>
            <consortium name="RefSeq"/>
        </authorList>
    </citation>
    <scope>IDENTIFICATION</scope>
    <source>
        <tissue evidence="3">Leaf</tissue>
    </source>
</reference>
<dbReference type="Proteomes" id="UP000087766">
    <property type="component" value="Chromosome 6"/>
</dbReference>
<dbReference type="OrthoDB" id="2402896at2759"/>
<dbReference type="KEGG" id="vra:106763462"/>
<dbReference type="PANTHER" id="PTHR47718">
    <property type="entry name" value="OS01G0519700 PROTEIN"/>
    <property type="match status" value="1"/>
</dbReference>
<feature type="domain" description="FAR1" evidence="1">
    <location>
        <begin position="12"/>
        <end position="95"/>
    </location>
</feature>
<organism evidence="2 3">
    <name type="scientific">Vigna radiata var. radiata</name>
    <name type="common">Mung bean</name>
    <name type="synonym">Phaseolus aureus</name>
    <dbReference type="NCBI Taxonomy" id="3916"/>
    <lineage>
        <taxon>Eukaryota</taxon>
        <taxon>Viridiplantae</taxon>
        <taxon>Streptophyta</taxon>
        <taxon>Embryophyta</taxon>
        <taxon>Tracheophyta</taxon>
        <taxon>Spermatophyta</taxon>
        <taxon>Magnoliopsida</taxon>
        <taxon>eudicotyledons</taxon>
        <taxon>Gunneridae</taxon>
        <taxon>Pentapetalae</taxon>
        <taxon>rosids</taxon>
        <taxon>fabids</taxon>
        <taxon>Fabales</taxon>
        <taxon>Fabaceae</taxon>
        <taxon>Papilionoideae</taxon>
        <taxon>50 kb inversion clade</taxon>
        <taxon>NPAAA clade</taxon>
        <taxon>indigoferoid/millettioid clade</taxon>
        <taxon>Phaseoleae</taxon>
        <taxon>Vigna</taxon>
    </lineage>
</organism>
<protein>
    <submittedName>
        <fullName evidence="3">Protein FAR1-RELATED SEQUENCE 4-like</fullName>
    </submittedName>
</protein>
<dbReference type="PANTHER" id="PTHR47718:SF13">
    <property type="entry name" value="OS09G0290500 PROTEIN"/>
    <property type="match status" value="1"/>
</dbReference>
<dbReference type="AlphaFoldDB" id="A0A1S3UAT0"/>
<dbReference type="InterPro" id="IPR004330">
    <property type="entry name" value="FAR1_DNA_bnd_dom"/>
</dbReference>
<evidence type="ECO:0000313" key="2">
    <source>
        <dbReference type="Proteomes" id="UP000087766"/>
    </source>
</evidence>
<name>A0A1S3UAT0_VIGRR</name>
<evidence type="ECO:0000313" key="3">
    <source>
        <dbReference type="RefSeq" id="XP_014503137.1"/>
    </source>
</evidence>